<dbReference type="PANTHER" id="PTHR30469">
    <property type="entry name" value="MULTIDRUG RESISTANCE PROTEIN MDTA"/>
    <property type="match status" value="1"/>
</dbReference>
<dbReference type="InterPro" id="IPR058792">
    <property type="entry name" value="Beta-barrel_RND_2"/>
</dbReference>
<dbReference type="EMBL" id="VIAR01000001">
    <property type="protein sequence ID" value="TQD40448.1"/>
    <property type="molecule type" value="Genomic_DNA"/>
</dbReference>
<dbReference type="Pfam" id="PF25973">
    <property type="entry name" value="BSH_CzcB"/>
    <property type="match status" value="1"/>
</dbReference>
<dbReference type="OrthoDB" id="9806939at2"/>
<feature type="coiled-coil region" evidence="2">
    <location>
        <begin position="40"/>
        <end position="67"/>
    </location>
</feature>
<name>A0A507ZXL5_9FLAO</name>
<dbReference type="AlphaFoldDB" id="A0A507ZXL5"/>
<dbReference type="Gene3D" id="1.10.287.470">
    <property type="entry name" value="Helix hairpin bin"/>
    <property type="match status" value="1"/>
</dbReference>
<feature type="coiled-coil region" evidence="2">
    <location>
        <begin position="138"/>
        <end position="189"/>
    </location>
</feature>
<dbReference type="Proteomes" id="UP000317169">
    <property type="component" value="Unassembled WGS sequence"/>
</dbReference>
<organism evidence="7 8">
    <name type="scientific">Haloflavibacter putidus</name>
    <dbReference type="NCBI Taxonomy" id="2576776"/>
    <lineage>
        <taxon>Bacteria</taxon>
        <taxon>Pseudomonadati</taxon>
        <taxon>Bacteroidota</taxon>
        <taxon>Flavobacteriia</taxon>
        <taxon>Flavobacteriales</taxon>
        <taxon>Flavobacteriaceae</taxon>
        <taxon>Haloflavibacter</taxon>
    </lineage>
</organism>
<evidence type="ECO:0000259" key="5">
    <source>
        <dbReference type="Pfam" id="PF25967"/>
    </source>
</evidence>
<evidence type="ECO:0000259" key="4">
    <source>
        <dbReference type="Pfam" id="PF25954"/>
    </source>
</evidence>
<feature type="domain" description="CzcB-like barrel-sandwich hybrid" evidence="6">
    <location>
        <begin position="100"/>
        <end position="222"/>
    </location>
</feature>
<keyword evidence="8" id="KW-1185">Reference proteome</keyword>
<comment type="similarity">
    <text evidence="1">Belongs to the membrane fusion protein (MFP) (TC 8.A.1) family.</text>
</comment>
<dbReference type="Gene3D" id="2.40.50.100">
    <property type="match status" value="1"/>
</dbReference>
<dbReference type="PANTHER" id="PTHR30469:SF15">
    <property type="entry name" value="HLYD FAMILY OF SECRETION PROTEINS"/>
    <property type="match status" value="1"/>
</dbReference>
<evidence type="ECO:0000259" key="6">
    <source>
        <dbReference type="Pfam" id="PF25973"/>
    </source>
</evidence>
<feature type="domain" description="Multidrug resistance protein MdtA-like C-terminal permuted SH3" evidence="5">
    <location>
        <begin position="309"/>
        <end position="373"/>
    </location>
</feature>
<protein>
    <submittedName>
        <fullName evidence="7">Efflux RND transporter periplasmic adaptor subunit</fullName>
    </submittedName>
</protein>
<dbReference type="Pfam" id="PF25967">
    <property type="entry name" value="RND-MFP_C"/>
    <property type="match status" value="1"/>
</dbReference>
<evidence type="ECO:0000256" key="2">
    <source>
        <dbReference type="SAM" id="Coils"/>
    </source>
</evidence>
<dbReference type="Pfam" id="PF25893">
    <property type="entry name" value="HH_CzcB"/>
    <property type="match status" value="1"/>
</dbReference>
<sequence>MKKSILLLVTISLLWACGKSEKTVDQIIEEGSLPEIRAKKSELNSKQKEISDKIALLNEKIEKLDTAESRPLVTVEKLSDTVFKHYVEVQGDVKTDENIVIYPEYSGVLTKIYVEEGQQVNAGQTLAKIDDGGLSSQLAEAQTQLALAKTTYERQERLWNQQIGSEIQYLEAKTKYEAMQSSVNQLQAQLAKTVVKAPFKGTIDNVIADQGQLVSQGQNQLFRLINLRDMYVSADVPETYLGKINKGTEVIISLKSIGREYKGEVLQVTSFINPNNRSFEVKIAIPNADEAIKPNLIATVKLNDYSAQNALVIPQSILQENAKGESIAYYIKKKNDSVGVAKRAIVTTGKSYKDKIEITEGLNQGQIIILEGARTIREGQEVKIAQEDE</sequence>
<proteinExistence type="inferred from homology"/>
<dbReference type="InterPro" id="IPR006143">
    <property type="entry name" value="RND_pump_MFP"/>
</dbReference>
<keyword evidence="2" id="KW-0175">Coiled coil</keyword>
<evidence type="ECO:0000313" key="7">
    <source>
        <dbReference type="EMBL" id="TQD40448.1"/>
    </source>
</evidence>
<evidence type="ECO:0000313" key="8">
    <source>
        <dbReference type="Proteomes" id="UP000317169"/>
    </source>
</evidence>
<dbReference type="Pfam" id="PF25954">
    <property type="entry name" value="Beta-barrel_RND_2"/>
    <property type="match status" value="1"/>
</dbReference>
<dbReference type="Gene3D" id="2.40.420.20">
    <property type="match status" value="1"/>
</dbReference>
<gene>
    <name evidence="7" type="ORF">FKR84_00270</name>
</gene>
<feature type="domain" description="CzcB-like alpha-helical hairpin" evidence="3">
    <location>
        <begin position="134"/>
        <end position="191"/>
    </location>
</feature>
<comment type="caution">
    <text evidence="7">The sequence shown here is derived from an EMBL/GenBank/DDBJ whole genome shotgun (WGS) entry which is preliminary data.</text>
</comment>
<evidence type="ECO:0000259" key="3">
    <source>
        <dbReference type="Pfam" id="PF25893"/>
    </source>
</evidence>
<accession>A0A507ZXL5</accession>
<dbReference type="RefSeq" id="WP_141420179.1">
    <property type="nucleotide sequence ID" value="NZ_VIAR01000001.1"/>
</dbReference>
<dbReference type="NCBIfam" id="TIGR01730">
    <property type="entry name" value="RND_mfp"/>
    <property type="match status" value="1"/>
</dbReference>
<dbReference type="GO" id="GO:0015562">
    <property type="term" value="F:efflux transmembrane transporter activity"/>
    <property type="evidence" value="ECO:0007669"/>
    <property type="project" value="TreeGrafter"/>
</dbReference>
<dbReference type="Gene3D" id="2.40.30.170">
    <property type="match status" value="1"/>
</dbReference>
<dbReference type="GO" id="GO:1990281">
    <property type="term" value="C:efflux pump complex"/>
    <property type="evidence" value="ECO:0007669"/>
    <property type="project" value="TreeGrafter"/>
</dbReference>
<dbReference type="SUPFAM" id="SSF111369">
    <property type="entry name" value="HlyD-like secretion proteins"/>
    <property type="match status" value="1"/>
</dbReference>
<evidence type="ECO:0000256" key="1">
    <source>
        <dbReference type="ARBA" id="ARBA00009477"/>
    </source>
</evidence>
<feature type="domain" description="CusB-like beta-barrel" evidence="4">
    <location>
        <begin position="232"/>
        <end position="304"/>
    </location>
</feature>
<dbReference type="InterPro" id="IPR058627">
    <property type="entry name" value="MdtA-like_C"/>
</dbReference>
<dbReference type="InterPro" id="IPR058647">
    <property type="entry name" value="BSH_CzcB-like"/>
</dbReference>
<reference evidence="7 8" key="1">
    <citation type="submission" date="2019-06" db="EMBL/GenBank/DDBJ databases">
        <title>Flavibacter putida gen. nov., sp. nov., a novel marine bacterium of the family Flavobacteriaceae isolated from coastal seawater.</title>
        <authorList>
            <person name="Feng X."/>
        </authorList>
    </citation>
    <scope>NUCLEOTIDE SEQUENCE [LARGE SCALE GENOMIC DNA]</scope>
    <source>
        <strain evidence="7 8">PLHSN227</strain>
    </source>
</reference>
<dbReference type="InterPro" id="IPR058648">
    <property type="entry name" value="HH_CzcB-like"/>
</dbReference>